<feature type="region of interest" description="Disordered" evidence="4">
    <location>
        <begin position="132"/>
        <end position="203"/>
    </location>
</feature>
<keyword evidence="1" id="KW-0346">Stress response</keyword>
<reference evidence="6 7" key="1">
    <citation type="submission" date="2024-08" db="EMBL/GenBank/DDBJ databases">
        <authorList>
            <person name="Cucini C."/>
            <person name="Frati F."/>
        </authorList>
    </citation>
    <scope>NUCLEOTIDE SEQUENCE [LARGE SCALE GENOMIC DNA]</scope>
</reference>
<dbReference type="CDD" id="cd06526">
    <property type="entry name" value="metazoan_ACD"/>
    <property type="match status" value="1"/>
</dbReference>
<dbReference type="PANTHER" id="PTHR45640">
    <property type="entry name" value="HEAT SHOCK PROTEIN HSP-12.2-RELATED"/>
    <property type="match status" value="1"/>
</dbReference>
<evidence type="ECO:0000256" key="1">
    <source>
        <dbReference type="ARBA" id="ARBA00023016"/>
    </source>
</evidence>
<feature type="domain" description="SHSP" evidence="5">
    <location>
        <begin position="15"/>
        <end position="128"/>
    </location>
</feature>
<dbReference type="InterPro" id="IPR001436">
    <property type="entry name" value="Alpha-crystallin/sHSP_animal"/>
</dbReference>
<protein>
    <recommendedName>
        <fullName evidence="5">SHSP domain-containing protein</fullName>
    </recommendedName>
</protein>
<accession>A0ABP1RB27</accession>
<proteinExistence type="inferred from homology"/>
<comment type="caution">
    <text evidence="6">The sequence shown here is derived from an EMBL/GenBank/DDBJ whole genome shotgun (WGS) entry which is preliminary data.</text>
</comment>
<evidence type="ECO:0000313" key="7">
    <source>
        <dbReference type="Proteomes" id="UP001642540"/>
    </source>
</evidence>
<keyword evidence="7" id="KW-1185">Reference proteome</keyword>
<name>A0ABP1RB27_9HEXA</name>
<dbReference type="InterPro" id="IPR002068">
    <property type="entry name" value="A-crystallin/Hsp20_dom"/>
</dbReference>
<feature type="compositionally biased region" description="Low complexity" evidence="4">
    <location>
        <begin position="145"/>
        <end position="158"/>
    </location>
</feature>
<organism evidence="6 7">
    <name type="scientific">Orchesella dallaii</name>
    <dbReference type="NCBI Taxonomy" id="48710"/>
    <lineage>
        <taxon>Eukaryota</taxon>
        <taxon>Metazoa</taxon>
        <taxon>Ecdysozoa</taxon>
        <taxon>Arthropoda</taxon>
        <taxon>Hexapoda</taxon>
        <taxon>Collembola</taxon>
        <taxon>Entomobryomorpha</taxon>
        <taxon>Entomobryoidea</taxon>
        <taxon>Orchesellidae</taxon>
        <taxon>Orchesellinae</taxon>
        <taxon>Orchesella</taxon>
    </lineage>
</organism>
<dbReference type="Proteomes" id="UP001642540">
    <property type="component" value="Unassembled WGS sequence"/>
</dbReference>
<dbReference type="EMBL" id="CAXLJM020000068">
    <property type="protein sequence ID" value="CAL8124712.1"/>
    <property type="molecule type" value="Genomic_DNA"/>
</dbReference>
<gene>
    <name evidence="6" type="ORF">ODALV1_LOCUS20733</name>
</gene>
<dbReference type="PRINTS" id="PR00299">
    <property type="entry name" value="ACRYSTALLIN"/>
</dbReference>
<dbReference type="Gene3D" id="2.60.40.790">
    <property type="match status" value="1"/>
</dbReference>
<feature type="compositionally biased region" description="Basic residues" evidence="4">
    <location>
        <begin position="189"/>
        <end position="203"/>
    </location>
</feature>
<evidence type="ECO:0000256" key="3">
    <source>
        <dbReference type="RuleBase" id="RU003616"/>
    </source>
</evidence>
<sequence length="203" mass="23856">MAFMTASQLSQHYQSVLKPANKPECEISQVTSTAEKYEVKLSINQFEPEELCVKVVDRYVNVEGRHDEKNDKIGFFTRQFTRRYFLPEGVQPETIRCTYNVDTHLLTISAPVVNKVPVKEYTIPILIVGQQHRQHHQKQEKQKQEQQQPQPTTSSSSRQEQKETHHNHHQKKQQQQQQSQSQPMPPHIHQTRRSHHNPPRQSK</sequence>
<evidence type="ECO:0000313" key="6">
    <source>
        <dbReference type="EMBL" id="CAL8124712.1"/>
    </source>
</evidence>
<comment type="similarity">
    <text evidence="2 3">Belongs to the small heat shock protein (HSP20) family.</text>
</comment>
<evidence type="ECO:0000256" key="4">
    <source>
        <dbReference type="SAM" id="MobiDB-lite"/>
    </source>
</evidence>
<evidence type="ECO:0000256" key="2">
    <source>
        <dbReference type="PROSITE-ProRule" id="PRU00285"/>
    </source>
</evidence>
<dbReference type="Pfam" id="PF00011">
    <property type="entry name" value="HSP20"/>
    <property type="match status" value="1"/>
</dbReference>
<feature type="compositionally biased region" description="Low complexity" evidence="4">
    <location>
        <begin position="173"/>
        <end position="182"/>
    </location>
</feature>
<dbReference type="InterPro" id="IPR008978">
    <property type="entry name" value="HSP20-like_chaperone"/>
</dbReference>
<dbReference type="PANTHER" id="PTHR45640:SF13">
    <property type="entry name" value="HEAT SHOCK PROTEIN 22-RELATED"/>
    <property type="match status" value="1"/>
</dbReference>
<evidence type="ECO:0000259" key="5">
    <source>
        <dbReference type="PROSITE" id="PS01031"/>
    </source>
</evidence>
<dbReference type="SUPFAM" id="SSF49764">
    <property type="entry name" value="HSP20-like chaperones"/>
    <property type="match status" value="1"/>
</dbReference>
<dbReference type="PROSITE" id="PS01031">
    <property type="entry name" value="SHSP"/>
    <property type="match status" value="1"/>
</dbReference>